<evidence type="ECO:0000256" key="1">
    <source>
        <dbReference type="SAM" id="MobiDB-lite"/>
    </source>
</evidence>
<dbReference type="AlphaFoldDB" id="A0A2M4C8W6"/>
<dbReference type="EMBL" id="GGFJ01012645">
    <property type="protein sequence ID" value="MBW61786.1"/>
    <property type="molecule type" value="Transcribed_RNA"/>
</dbReference>
<feature type="region of interest" description="Disordered" evidence="1">
    <location>
        <begin position="60"/>
        <end position="98"/>
    </location>
</feature>
<proteinExistence type="predicted"/>
<reference evidence="2" key="1">
    <citation type="submission" date="2018-01" db="EMBL/GenBank/DDBJ databases">
        <title>An insight into the sialome of Amazonian anophelines.</title>
        <authorList>
            <person name="Ribeiro J.M."/>
            <person name="Scarpassa V."/>
            <person name="Calvo E."/>
        </authorList>
    </citation>
    <scope>NUCLEOTIDE SEQUENCE</scope>
    <source>
        <tissue evidence="2">Salivary glands</tissue>
    </source>
</reference>
<accession>A0A2M4C8W6</accession>
<protein>
    <submittedName>
        <fullName evidence="2">Uncharacterized protein</fullName>
    </submittedName>
</protein>
<sequence>MKRVPVAAAYRCYLLLPRVRSSVSGCFHETISMDAFAFPFLTRANAGLRAYERRSSMLLTHNNTTRLHTRPPQEDGHFPPSRKADDPRALARSSDLLH</sequence>
<organism evidence="2">
    <name type="scientific">Anopheles marajoara</name>
    <dbReference type="NCBI Taxonomy" id="58244"/>
    <lineage>
        <taxon>Eukaryota</taxon>
        <taxon>Metazoa</taxon>
        <taxon>Ecdysozoa</taxon>
        <taxon>Arthropoda</taxon>
        <taxon>Hexapoda</taxon>
        <taxon>Insecta</taxon>
        <taxon>Pterygota</taxon>
        <taxon>Neoptera</taxon>
        <taxon>Endopterygota</taxon>
        <taxon>Diptera</taxon>
        <taxon>Nematocera</taxon>
        <taxon>Culicoidea</taxon>
        <taxon>Culicidae</taxon>
        <taxon>Anophelinae</taxon>
        <taxon>Anopheles</taxon>
    </lineage>
</organism>
<feature type="compositionally biased region" description="Basic and acidic residues" evidence="1">
    <location>
        <begin position="71"/>
        <end position="98"/>
    </location>
</feature>
<name>A0A2M4C8W6_9DIPT</name>
<evidence type="ECO:0000313" key="2">
    <source>
        <dbReference type="EMBL" id="MBW61786.1"/>
    </source>
</evidence>